<dbReference type="Pfam" id="PF00106">
    <property type="entry name" value="adh_short"/>
    <property type="match status" value="1"/>
</dbReference>
<dbReference type="PRINTS" id="PR00081">
    <property type="entry name" value="GDHRDH"/>
</dbReference>
<dbReference type="Gene3D" id="3.40.50.720">
    <property type="entry name" value="NAD(P)-binding Rossmann-like Domain"/>
    <property type="match status" value="1"/>
</dbReference>
<keyword evidence="2" id="KW-0521">NADP</keyword>
<gene>
    <name evidence="4" type="ORF">B0T22DRAFT_378302</name>
</gene>
<dbReference type="PROSITE" id="PS00061">
    <property type="entry name" value="ADH_SHORT"/>
    <property type="match status" value="1"/>
</dbReference>
<dbReference type="InterPro" id="IPR051468">
    <property type="entry name" value="Fungal_SecMetab_SDRs"/>
</dbReference>
<protein>
    <submittedName>
        <fullName evidence="4">Short-chain dehydrogenases/reductase</fullName>
    </submittedName>
</protein>
<proteinExistence type="inferred from homology"/>
<accession>A0AAE1CC83</accession>
<keyword evidence="3" id="KW-0560">Oxidoreductase</keyword>
<organism evidence="4 5">
    <name type="scientific">Podospora appendiculata</name>
    <dbReference type="NCBI Taxonomy" id="314037"/>
    <lineage>
        <taxon>Eukaryota</taxon>
        <taxon>Fungi</taxon>
        <taxon>Dikarya</taxon>
        <taxon>Ascomycota</taxon>
        <taxon>Pezizomycotina</taxon>
        <taxon>Sordariomycetes</taxon>
        <taxon>Sordariomycetidae</taxon>
        <taxon>Sordariales</taxon>
        <taxon>Podosporaceae</taxon>
        <taxon>Podospora</taxon>
    </lineage>
</organism>
<dbReference type="AlphaFoldDB" id="A0AAE1CC83"/>
<dbReference type="EMBL" id="JAULSO010000002">
    <property type="protein sequence ID" value="KAK3688353.1"/>
    <property type="molecule type" value="Genomic_DNA"/>
</dbReference>
<dbReference type="InterPro" id="IPR002347">
    <property type="entry name" value="SDR_fam"/>
</dbReference>
<evidence type="ECO:0000313" key="4">
    <source>
        <dbReference type="EMBL" id="KAK3688353.1"/>
    </source>
</evidence>
<dbReference type="CDD" id="cd05325">
    <property type="entry name" value="carb_red_sniffer_like_SDR_c"/>
    <property type="match status" value="1"/>
</dbReference>
<comment type="caution">
    <text evidence="4">The sequence shown here is derived from an EMBL/GenBank/DDBJ whole genome shotgun (WGS) entry which is preliminary data.</text>
</comment>
<dbReference type="GO" id="GO:0005737">
    <property type="term" value="C:cytoplasm"/>
    <property type="evidence" value="ECO:0007669"/>
    <property type="project" value="TreeGrafter"/>
</dbReference>
<dbReference type="SUPFAM" id="SSF51735">
    <property type="entry name" value="NAD(P)-binding Rossmann-fold domains"/>
    <property type="match status" value="1"/>
</dbReference>
<name>A0AAE1CC83_9PEZI</name>
<keyword evidence="5" id="KW-1185">Reference proteome</keyword>
<dbReference type="PANTHER" id="PTHR43544:SF7">
    <property type="entry name" value="NADB-LER2"/>
    <property type="match status" value="1"/>
</dbReference>
<dbReference type="Proteomes" id="UP001270362">
    <property type="component" value="Unassembled WGS sequence"/>
</dbReference>
<dbReference type="PANTHER" id="PTHR43544">
    <property type="entry name" value="SHORT-CHAIN DEHYDROGENASE/REDUCTASE"/>
    <property type="match status" value="1"/>
</dbReference>
<dbReference type="GO" id="GO:0016491">
    <property type="term" value="F:oxidoreductase activity"/>
    <property type="evidence" value="ECO:0007669"/>
    <property type="project" value="UniProtKB-KW"/>
</dbReference>
<dbReference type="InterPro" id="IPR036291">
    <property type="entry name" value="NAD(P)-bd_dom_sf"/>
</dbReference>
<evidence type="ECO:0000256" key="2">
    <source>
        <dbReference type="ARBA" id="ARBA00022857"/>
    </source>
</evidence>
<evidence type="ECO:0000256" key="1">
    <source>
        <dbReference type="ARBA" id="ARBA00006484"/>
    </source>
</evidence>
<reference evidence="4" key="1">
    <citation type="journal article" date="2023" name="Mol. Phylogenet. Evol.">
        <title>Genome-scale phylogeny and comparative genomics of the fungal order Sordariales.</title>
        <authorList>
            <person name="Hensen N."/>
            <person name="Bonometti L."/>
            <person name="Westerberg I."/>
            <person name="Brannstrom I.O."/>
            <person name="Guillou S."/>
            <person name="Cros-Aarteil S."/>
            <person name="Calhoun S."/>
            <person name="Haridas S."/>
            <person name="Kuo A."/>
            <person name="Mondo S."/>
            <person name="Pangilinan J."/>
            <person name="Riley R."/>
            <person name="LaButti K."/>
            <person name="Andreopoulos B."/>
            <person name="Lipzen A."/>
            <person name="Chen C."/>
            <person name="Yan M."/>
            <person name="Daum C."/>
            <person name="Ng V."/>
            <person name="Clum A."/>
            <person name="Steindorff A."/>
            <person name="Ohm R.A."/>
            <person name="Martin F."/>
            <person name="Silar P."/>
            <person name="Natvig D.O."/>
            <person name="Lalanne C."/>
            <person name="Gautier V."/>
            <person name="Ament-Velasquez S.L."/>
            <person name="Kruys A."/>
            <person name="Hutchinson M.I."/>
            <person name="Powell A.J."/>
            <person name="Barry K."/>
            <person name="Miller A.N."/>
            <person name="Grigoriev I.V."/>
            <person name="Debuchy R."/>
            <person name="Gladieux P."/>
            <person name="Hiltunen Thoren M."/>
            <person name="Johannesson H."/>
        </authorList>
    </citation>
    <scope>NUCLEOTIDE SEQUENCE</scope>
    <source>
        <strain evidence="4">CBS 314.62</strain>
    </source>
</reference>
<reference evidence="4" key="2">
    <citation type="submission" date="2023-06" db="EMBL/GenBank/DDBJ databases">
        <authorList>
            <consortium name="Lawrence Berkeley National Laboratory"/>
            <person name="Haridas S."/>
            <person name="Hensen N."/>
            <person name="Bonometti L."/>
            <person name="Westerberg I."/>
            <person name="Brannstrom I.O."/>
            <person name="Guillou S."/>
            <person name="Cros-Aarteil S."/>
            <person name="Calhoun S."/>
            <person name="Kuo A."/>
            <person name="Mondo S."/>
            <person name="Pangilinan J."/>
            <person name="Riley R."/>
            <person name="Labutti K."/>
            <person name="Andreopoulos B."/>
            <person name="Lipzen A."/>
            <person name="Chen C."/>
            <person name="Yanf M."/>
            <person name="Daum C."/>
            <person name="Ng V."/>
            <person name="Clum A."/>
            <person name="Steindorff A."/>
            <person name="Ohm R."/>
            <person name="Martin F."/>
            <person name="Silar P."/>
            <person name="Natvig D."/>
            <person name="Lalanne C."/>
            <person name="Gautier V."/>
            <person name="Ament-Velasquez S.L."/>
            <person name="Kruys A."/>
            <person name="Hutchinson M.I."/>
            <person name="Powell A.J."/>
            <person name="Barry K."/>
            <person name="Miller A.N."/>
            <person name="Grigoriev I.V."/>
            <person name="Debuchy R."/>
            <person name="Gladieux P."/>
            <person name="Thoren M.H."/>
            <person name="Johannesson H."/>
        </authorList>
    </citation>
    <scope>NUCLEOTIDE SEQUENCE</scope>
    <source>
        <strain evidence="4">CBS 314.62</strain>
    </source>
</reference>
<evidence type="ECO:0000256" key="3">
    <source>
        <dbReference type="ARBA" id="ARBA00023002"/>
    </source>
</evidence>
<evidence type="ECO:0000313" key="5">
    <source>
        <dbReference type="Proteomes" id="UP001270362"/>
    </source>
</evidence>
<sequence length="250" mass="26532">MPSFLVTGSSRGLGLAFVAELLKAPENKVIATARNTKGADGLQDLASKHSADQLVLLDLDITSEESIDHAAAEVARILPDGLDHLIGNAGVNEQALVSFEDLDLETFQDEMNFNLVSTIRLYRAFLPLVRKSSAKKIVQLTSVLGSIQLAAGSPGLANGYSVAKAALNMLVRKWGGSLKSEGITTVLIHPGWVGQTDIGNSIAPYIEKYSPGLPNITPEESAAGVIKVAKDAAIEDTGSFFNYDGSKLPW</sequence>
<dbReference type="InterPro" id="IPR020904">
    <property type="entry name" value="Sc_DH/Rdtase_CS"/>
</dbReference>
<comment type="similarity">
    <text evidence="1">Belongs to the short-chain dehydrogenases/reductases (SDR) family.</text>
</comment>